<dbReference type="Proteomes" id="UP000034883">
    <property type="component" value="Chromosome"/>
</dbReference>
<protein>
    <submittedName>
        <fullName evidence="1">Uncharacterized protein</fullName>
    </submittedName>
</protein>
<evidence type="ECO:0000313" key="1">
    <source>
        <dbReference type="EMBL" id="AKF09255.1"/>
    </source>
</evidence>
<evidence type="ECO:0000313" key="2">
    <source>
        <dbReference type="Proteomes" id="UP000034883"/>
    </source>
</evidence>
<name>A0A0F6W7B8_9BACT</name>
<dbReference type="AlphaFoldDB" id="A0A0F6W7B8"/>
<dbReference type="InterPro" id="IPR029069">
    <property type="entry name" value="HotDog_dom_sf"/>
</dbReference>
<dbReference type="SUPFAM" id="SSF54637">
    <property type="entry name" value="Thioesterase/thiol ester dehydrase-isomerase"/>
    <property type="match status" value="1"/>
</dbReference>
<keyword evidence="2" id="KW-1185">Reference proteome</keyword>
<dbReference type="EMBL" id="CP011125">
    <property type="protein sequence ID" value="AKF09255.1"/>
    <property type="molecule type" value="Genomic_DNA"/>
</dbReference>
<dbReference type="Gene3D" id="3.10.129.10">
    <property type="entry name" value="Hotdog Thioesterase"/>
    <property type="match status" value="1"/>
</dbReference>
<sequence length="309" mass="33943">MNELRDVPPEPQVPDAQRGAGMLPLRYEDVVQDGRLRLEPVTHAIGAAIWKKTLSEHPLVLRLGAEGIVPILSRLQVEAGGGPISAREPVSARGTFELLRLIDDQDRQRLRVDMWAELQGTRGHTHGAAIEGAGEPVLLGRAIAEHVLTRPFAPPEERSVEQLPGELPEGMTTRDVAWRAPRTAIDLPRGATPIDDAFALDPVPIVFGLGHTDSNQHVNSLVYPRLLEEAALRRFHQLDLPTTVLARYVDLAFRKPCFAGDRMRIMLRAYRAGDEVGVLGAFITSGEAITAGATPTERAHVFARMQFAR</sequence>
<reference evidence="1 2" key="1">
    <citation type="submission" date="2015-03" db="EMBL/GenBank/DDBJ databases">
        <title>Genome assembly of Sandaracinus amylolyticus DSM 53668.</title>
        <authorList>
            <person name="Sharma G."/>
            <person name="Subramanian S."/>
        </authorList>
    </citation>
    <scope>NUCLEOTIDE SEQUENCE [LARGE SCALE GENOMIC DNA]</scope>
    <source>
        <strain evidence="1 2">DSM 53668</strain>
    </source>
</reference>
<dbReference type="RefSeq" id="WP_053236321.1">
    <property type="nucleotide sequence ID" value="NZ_CP011125.1"/>
</dbReference>
<dbReference type="OrthoDB" id="5511369at2"/>
<proteinExistence type="predicted"/>
<dbReference type="STRING" id="927083.DB32_006404"/>
<organism evidence="1 2">
    <name type="scientific">Sandaracinus amylolyticus</name>
    <dbReference type="NCBI Taxonomy" id="927083"/>
    <lineage>
        <taxon>Bacteria</taxon>
        <taxon>Pseudomonadati</taxon>
        <taxon>Myxococcota</taxon>
        <taxon>Polyangia</taxon>
        <taxon>Polyangiales</taxon>
        <taxon>Sandaracinaceae</taxon>
        <taxon>Sandaracinus</taxon>
    </lineage>
</organism>
<accession>A0A0F6W7B8</accession>
<gene>
    <name evidence="1" type="ORF">DB32_006404</name>
</gene>
<dbReference type="KEGG" id="samy:DB32_006404"/>